<dbReference type="RefSeq" id="WP_145096512.1">
    <property type="nucleotide sequence ID" value="NZ_CP036274.1"/>
</dbReference>
<evidence type="ECO:0000259" key="4">
    <source>
        <dbReference type="Pfam" id="PF25989"/>
    </source>
</evidence>
<dbReference type="Gene3D" id="2.40.30.170">
    <property type="match status" value="1"/>
</dbReference>
<name>A0A517YKB0_9BACT</name>
<dbReference type="InterPro" id="IPR058637">
    <property type="entry name" value="YknX-like_C"/>
</dbReference>
<dbReference type="GO" id="GO:0030313">
    <property type="term" value="C:cell envelope"/>
    <property type="evidence" value="ECO:0007669"/>
    <property type="project" value="UniProtKB-SubCell"/>
</dbReference>
<dbReference type="KEGG" id="aagg:ETAA8_58110"/>
<protein>
    <submittedName>
        <fullName evidence="5">Macrolide export protein MacA</fullName>
    </submittedName>
</protein>
<proteinExistence type="predicted"/>
<dbReference type="Gene3D" id="1.10.287.470">
    <property type="entry name" value="Helix hairpin bin"/>
    <property type="match status" value="1"/>
</dbReference>
<keyword evidence="2" id="KW-0175">Coiled coil</keyword>
<dbReference type="PANTHER" id="PTHR32347:SF29">
    <property type="entry name" value="UPF0194 MEMBRANE PROTEIN YBHG"/>
    <property type="match status" value="1"/>
</dbReference>
<comment type="subcellular location">
    <subcellularLocation>
        <location evidence="1">Cell envelope</location>
    </subcellularLocation>
</comment>
<evidence type="ECO:0000313" key="5">
    <source>
        <dbReference type="EMBL" id="QDU30664.1"/>
    </source>
</evidence>
<feature type="domain" description="YknX-like C-terminal permuted SH3-like" evidence="4">
    <location>
        <begin position="332"/>
        <end position="396"/>
    </location>
</feature>
<dbReference type="PANTHER" id="PTHR32347">
    <property type="entry name" value="EFFLUX SYSTEM COMPONENT YKNX-RELATED"/>
    <property type="match status" value="1"/>
</dbReference>
<dbReference type="EMBL" id="CP036274">
    <property type="protein sequence ID" value="QDU30664.1"/>
    <property type="molecule type" value="Genomic_DNA"/>
</dbReference>
<keyword evidence="6" id="KW-1185">Reference proteome</keyword>
<dbReference type="Gene3D" id="2.40.50.100">
    <property type="match status" value="1"/>
</dbReference>
<reference evidence="5 6" key="1">
    <citation type="submission" date="2019-02" db="EMBL/GenBank/DDBJ databases">
        <title>Deep-cultivation of Planctomycetes and their phenomic and genomic characterization uncovers novel biology.</title>
        <authorList>
            <person name="Wiegand S."/>
            <person name="Jogler M."/>
            <person name="Boedeker C."/>
            <person name="Pinto D."/>
            <person name="Vollmers J."/>
            <person name="Rivas-Marin E."/>
            <person name="Kohn T."/>
            <person name="Peeters S.H."/>
            <person name="Heuer A."/>
            <person name="Rast P."/>
            <person name="Oberbeckmann S."/>
            <person name="Bunk B."/>
            <person name="Jeske O."/>
            <person name="Meyerdierks A."/>
            <person name="Storesund J.E."/>
            <person name="Kallscheuer N."/>
            <person name="Luecker S."/>
            <person name="Lage O.M."/>
            <person name="Pohl T."/>
            <person name="Merkel B.J."/>
            <person name="Hornburger P."/>
            <person name="Mueller R.-W."/>
            <person name="Bruemmer F."/>
            <person name="Labrenz M."/>
            <person name="Spormann A.M."/>
            <person name="Op den Camp H."/>
            <person name="Overmann J."/>
            <person name="Amann R."/>
            <person name="Jetten M.S.M."/>
            <person name="Mascher T."/>
            <person name="Medema M.H."/>
            <person name="Devos D.P."/>
            <person name="Kaster A.-K."/>
            <person name="Ovreas L."/>
            <person name="Rohde M."/>
            <person name="Galperin M.Y."/>
            <person name="Jogler C."/>
        </authorList>
    </citation>
    <scope>NUCLEOTIDE SEQUENCE [LARGE SCALE GENOMIC DNA]</scope>
    <source>
        <strain evidence="5 6">ETA_A8</strain>
    </source>
</reference>
<gene>
    <name evidence="5" type="primary">macA_4</name>
    <name evidence="5" type="ORF">ETAA8_58110</name>
</gene>
<dbReference type="Gene3D" id="2.40.420.20">
    <property type="match status" value="1"/>
</dbReference>
<dbReference type="Pfam" id="PF25989">
    <property type="entry name" value="YknX_C"/>
    <property type="match status" value="1"/>
</dbReference>
<dbReference type="OrthoDB" id="9791520at2"/>
<feature type="compositionally biased region" description="Low complexity" evidence="3">
    <location>
        <begin position="112"/>
        <end position="124"/>
    </location>
</feature>
<dbReference type="Proteomes" id="UP000315017">
    <property type="component" value="Chromosome"/>
</dbReference>
<evidence type="ECO:0000256" key="2">
    <source>
        <dbReference type="ARBA" id="ARBA00023054"/>
    </source>
</evidence>
<evidence type="ECO:0000256" key="1">
    <source>
        <dbReference type="ARBA" id="ARBA00004196"/>
    </source>
</evidence>
<sequence length="400" mass="43351">MKAIVRQLPLVAAALGGAALLAYALWPRPVEVDVVRVTRGPLQVVVEEDGKTRVKERYIVSAPLTGQLTRIELEAGDTIEAEKTVLATIQPTDPALLDARLRAESEARVKSAESATQQAEARSAAAREAHGLADHQYQRAKGLSLTNAISKELLDAAEHQERIAAETLRAAVFALQVAKYELDLAKSAFVRTRPITDVESDQTRLEIRSPISGRVLRVLQESAAVVTPGKSLLEVGNTQELEMEIDVLSADAAQIQSGARVILQHWGGEVPLKGRVRLVEPSGFTKISALGVEEQRVNVIADFDEPPERLRSLGDAFRVEAAIVIWEIDDTLQLPAGALFRSGSEWAVFVNKNGRAELRAVSSGRSNGRMTQILQGLSEGETVVAFPSDQVRSGVSLKEK</sequence>
<evidence type="ECO:0000256" key="3">
    <source>
        <dbReference type="SAM" id="MobiDB-lite"/>
    </source>
</evidence>
<feature type="region of interest" description="Disordered" evidence="3">
    <location>
        <begin position="108"/>
        <end position="131"/>
    </location>
</feature>
<dbReference type="InterPro" id="IPR050465">
    <property type="entry name" value="UPF0194_transport"/>
</dbReference>
<evidence type="ECO:0000313" key="6">
    <source>
        <dbReference type="Proteomes" id="UP000315017"/>
    </source>
</evidence>
<organism evidence="5 6">
    <name type="scientific">Anatilimnocola aggregata</name>
    <dbReference type="NCBI Taxonomy" id="2528021"/>
    <lineage>
        <taxon>Bacteria</taxon>
        <taxon>Pseudomonadati</taxon>
        <taxon>Planctomycetota</taxon>
        <taxon>Planctomycetia</taxon>
        <taxon>Pirellulales</taxon>
        <taxon>Pirellulaceae</taxon>
        <taxon>Anatilimnocola</taxon>
    </lineage>
</organism>
<dbReference type="AlphaFoldDB" id="A0A517YKB0"/>
<accession>A0A517YKB0</accession>